<protein>
    <submittedName>
        <fullName evidence="2">GNAT family N-acetyltransferase</fullName>
    </submittedName>
</protein>
<dbReference type="InterPro" id="IPR025685">
    <property type="entry name" value="YoaP-like_dom"/>
</dbReference>
<proteinExistence type="predicted"/>
<evidence type="ECO:0000313" key="3">
    <source>
        <dbReference type="Proteomes" id="UP000284676"/>
    </source>
</evidence>
<accession>A0A414Q0J7</accession>
<dbReference type="InterPro" id="IPR000182">
    <property type="entry name" value="GNAT_dom"/>
</dbReference>
<sequence length="249" mass="29197">MDKKFINLTIENIESEHLCCAISDKKHQMGVVAKKNWLKERIIEGHVFRKLDEKGKVFIEYAPLETAWVPIYGNNYLYIYCLWVSGSFKGKGYAKSLIEYCINDAKEKGKSGVCILSSKKKRPYLMDKKFLLKYGFKTVDVIKDEYELLALSFNGEKPYFSKKVKEMKIDNKELTIYYTLQCPYVLNCIKEVTEYCSRNNILLSLKIVDTLEKAKNLPCIFNNWAVFYNGKYETNHLLNETFLKKKFQL</sequence>
<evidence type="ECO:0000259" key="1">
    <source>
        <dbReference type="PROSITE" id="PS51186"/>
    </source>
</evidence>
<dbReference type="SUPFAM" id="SSF55729">
    <property type="entry name" value="Acyl-CoA N-acyltransferases (Nat)"/>
    <property type="match status" value="1"/>
</dbReference>
<dbReference type="GO" id="GO:0016747">
    <property type="term" value="F:acyltransferase activity, transferring groups other than amino-acyl groups"/>
    <property type="evidence" value="ECO:0007669"/>
    <property type="project" value="InterPro"/>
</dbReference>
<organism evidence="2 3">
    <name type="scientific">Fusobacterium mortiferum</name>
    <dbReference type="NCBI Taxonomy" id="850"/>
    <lineage>
        <taxon>Bacteria</taxon>
        <taxon>Fusobacteriati</taxon>
        <taxon>Fusobacteriota</taxon>
        <taxon>Fusobacteriia</taxon>
        <taxon>Fusobacteriales</taxon>
        <taxon>Fusobacteriaceae</taxon>
        <taxon>Fusobacterium</taxon>
    </lineage>
</organism>
<dbReference type="Pfam" id="PF14268">
    <property type="entry name" value="YoaP"/>
    <property type="match status" value="1"/>
</dbReference>
<keyword evidence="2" id="KW-0808">Transferase</keyword>
<dbReference type="CDD" id="cd04301">
    <property type="entry name" value="NAT_SF"/>
    <property type="match status" value="1"/>
</dbReference>
<dbReference type="Gene3D" id="3.40.630.30">
    <property type="match status" value="1"/>
</dbReference>
<name>A0A414Q0J7_FUSMR</name>
<dbReference type="RefSeq" id="WP_118234008.1">
    <property type="nucleotide sequence ID" value="NZ_QRHL01000002.1"/>
</dbReference>
<reference evidence="2 3" key="1">
    <citation type="submission" date="2018-08" db="EMBL/GenBank/DDBJ databases">
        <title>A genome reference for cultivated species of the human gut microbiota.</title>
        <authorList>
            <person name="Zou Y."/>
            <person name="Xue W."/>
            <person name="Luo G."/>
        </authorList>
    </citation>
    <scope>NUCLEOTIDE SEQUENCE [LARGE SCALE GENOMIC DNA]</scope>
    <source>
        <strain evidence="2 3">AM25-1</strain>
    </source>
</reference>
<gene>
    <name evidence="2" type="ORF">DW663_02385</name>
</gene>
<dbReference type="PROSITE" id="PS51186">
    <property type="entry name" value="GNAT"/>
    <property type="match status" value="1"/>
</dbReference>
<dbReference type="Proteomes" id="UP000284676">
    <property type="component" value="Unassembled WGS sequence"/>
</dbReference>
<dbReference type="Pfam" id="PF00583">
    <property type="entry name" value="Acetyltransf_1"/>
    <property type="match status" value="1"/>
</dbReference>
<evidence type="ECO:0000313" key="2">
    <source>
        <dbReference type="EMBL" id="RHF74333.1"/>
    </source>
</evidence>
<dbReference type="InterPro" id="IPR016181">
    <property type="entry name" value="Acyl_CoA_acyltransferase"/>
</dbReference>
<feature type="domain" description="N-acetyltransferase" evidence="1">
    <location>
        <begin position="6"/>
        <end position="154"/>
    </location>
</feature>
<dbReference type="AlphaFoldDB" id="A0A414Q0J7"/>
<comment type="caution">
    <text evidence="2">The sequence shown here is derived from an EMBL/GenBank/DDBJ whole genome shotgun (WGS) entry which is preliminary data.</text>
</comment>
<dbReference type="EMBL" id="QRHL01000002">
    <property type="protein sequence ID" value="RHF74333.1"/>
    <property type="molecule type" value="Genomic_DNA"/>
</dbReference>